<dbReference type="Pfam" id="PF07727">
    <property type="entry name" value="RVT_2"/>
    <property type="match status" value="1"/>
</dbReference>
<organism evidence="2">
    <name type="scientific">Prunus dulcis</name>
    <name type="common">Almond</name>
    <name type="synonym">Amygdalus dulcis</name>
    <dbReference type="NCBI Taxonomy" id="3755"/>
    <lineage>
        <taxon>Eukaryota</taxon>
        <taxon>Viridiplantae</taxon>
        <taxon>Streptophyta</taxon>
        <taxon>Embryophyta</taxon>
        <taxon>Tracheophyta</taxon>
        <taxon>Spermatophyta</taxon>
        <taxon>Magnoliopsida</taxon>
        <taxon>eudicotyledons</taxon>
        <taxon>Gunneridae</taxon>
        <taxon>Pentapetalae</taxon>
        <taxon>rosids</taxon>
        <taxon>fabids</taxon>
        <taxon>Rosales</taxon>
        <taxon>Rosaceae</taxon>
        <taxon>Amygdaloideae</taxon>
        <taxon>Amygdaleae</taxon>
        <taxon>Prunus</taxon>
    </lineage>
</organism>
<accession>A0A4Y1R6P5</accession>
<dbReference type="CDD" id="cd09272">
    <property type="entry name" value="RNase_HI_RT_Ty1"/>
    <property type="match status" value="1"/>
</dbReference>
<dbReference type="EMBL" id="AP019299">
    <property type="protein sequence ID" value="BBG99822.1"/>
    <property type="molecule type" value="Genomic_DNA"/>
</dbReference>
<evidence type="ECO:0000259" key="1">
    <source>
        <dbReference type="Pfam" id="PF07727"/>
    </source>
</evidence>
<feature type="domain" description="Reverse transcriptase Ty1/copia-type" evidence="1">
    <location>
        <begin position="5"/>
        <end position="81"/>
    </location>
</feature>
<gene>
    <name evidence="2" type="ORF">Prudu_009640</name>
</gene>
<dbReference type="InterPro" id="IPR013103">
    <property type="entry name" value="RVT_2"/>
</dbReference>
<protein>
    <submittedName>
        <fullName evidence="2">Transposable element protein</fullName>
    </submittedName>
</protein>
<evidence type="ECO:0000313" key="2">
    <source>
        <dbReference type="EMBL" id="BBG99822.1"/>
    </source>
</evidence>
<reference evidence="2" key="1">
    <citation type="journal article" date="2019" name="Science">
        <title>Mutation of a bHLH transcription factor allowed almond domestication.</title>
        <authorList>
            <person name="Sanchez-Perez R."/>
            <person name="Pavan S."/>
            <person name="Mazzeo R."/>
            <person name="Moldovan C."/>
            <person name="Aiese Cigliano R."/>
            <person name="Del Cueto J."/>
            <person name="Ricciardi F."/>
            <person name="Lotti C."/>
            <person name="Ricciardi L."/>
            <person name="Dicenta F."/>
            <person name="Lopez-Marques R.L."/>
            <person name="Lindberg Moller B."/>
        </authorList>
    </citation>
    <scope>NUCLEOTIDE SEQUENCE</scope>
</reference>
<dbReference type="AlphaFoldDB" id="A0A4Y1R6P5"/>
<proteinExistence type="predicted"/>
<dbReference type="PANTHER" id="PTHR11439">
    <property type="entry name" value="GAG-POL-RELATED RETROTRANSPOSON"/>
    <property type="match status" value="1"/>
</dbReference>
<name>A0A4Y1R6P5_PRUDU</name>
<sequence length="262" mass="29673">MDLNKDSLRVIMALVAHFDLHLHQMDVKTAFLNGDLEEDIYMVQPEGFVQEGGKSLVCKLCKSIYGLKQASRQWYLKFNKSVYWKISSNPGQLTGLQEKSVKIFAKDKDYKLTFKRSDTLELQGYADADFAGCQDSLKSTSVSWRSVKQPLTAGSTMFAEFLACYEATSQAIWLRNFIISLNVVESIHRPIQIWNDNSAVVLFAKGNKRTKGSRLLDVKFIIVKEKIAQGYTDISHISTDRMIADPLTKGIPNAVFHRHALK</sequence>
<dbReference type="PANTHER" id="PTHR11439:SF467">
    <property type="entry name" value="INTEGRASE CATALYTIC DOMAIN-CONTAINING PROTEIN"/>
    <property type="match status" value="1"/>
</dbReference>